<keyword evidence="3 7" id="KW-0812">Transmembrane</keyword>
<evidence type="ECO:0000259" key="8">
    <source>
        <dbReference type="Pfam" id="PF02687"/>
    </source>
</evidence>
<organism evidence="9 10">
    <name type="scientific">Colwellia chukchiensis</name>
    <dbReference type="NCBI Taxonomy" id="641665"/>
    <lineage>
        <taxon>Bacteria</taxon>
        <taxon>Pseudomonadati</taxon>
        <taxon>Pseudomonadota</taxon>
        <taxon>Gammaproteobacteria</taxon>
        <taxon>Alteromonadales</taxon>
        <taxon>Colwelliaceae</taxon>
        <taxon>Colwellia</taxon>
    </lineage>
</organism>
<gene>
    <name evidence="9" type="ORF">SAMN05216262_101182</name>
</gene>
<dbReference type="AlphaFoldDB" id="A0A1H7GFP3"/>
<name>A0A1H7GFP3_9GAMM</name>
<evidence type="ECO:0000256" key="4">
    <source>
        <dbReference type="ARBA" id="ARBA00022989"/>
    </source>
</evidence>
<accession>A0A1H7GFP3</accession>
<proteinExistence type="inferred from homology"/>
<evidence type="ECO:0000256" key="2">
    <source>
        <dbReference type="ARBA" id="ARBA00022475"/>
    </source>
</evidence>
<comment type="similarity">
    <text evidence="6">Belongs to the ABC-4 integral membrane protein family.</text>
</comment>
<dbReference type="PANTHER" id="PTHR30572">
    <property type="entry name" value="MEMBRANE COMPONENT OF TRANSPORTER-RELATED"/>
    <property type="match status" value="1"/>
</dbReference>
<feature type="transmembrane region" description="Helical" evidence="7">
    <location>
        <begin position="369"/>
        <end position="389"/>
    </location>
</feature>
<feature type="transmembrane region" description="Helical" evidence="7">
    <location>
        <begin position="335"/>
        <end position="357"/>
    </location>
</feature>
<dbReference type="EMBL" id="FOBI01000001">
    <property type="protein sequence ID" value="SEK36884.1"/>
    <property type="molecule type" value="Genomic_DNA"/>
</dbReference>
<evidence type="ECO:0000313" key="9">
    <source>
        <dbReference type="EMBL" id="SEK36884.1"/>
    </source>
</evidence>
<evidence type="ECO:0000313" key="10">
    <source>
        <dbReference type="Proteomes" id="UP000199297"/>
    </source>
</evidence>
<keyword evidence="4 7" id="KW-1133">Transmembrane helix</keyword>
<keyword evidence="2" id="KW-1003">Cell membrane</keyword>
<dbReference type="GO" id="GO:0005886">
    <property type="term" value="C:plasma membrane"/>
    <property type="evidence" value="ECO:0007669"/>
    <property type="project" value="UniProtKB-SubCell"/>
</dbReference>
<dbReference type="GO" id="GO:0022857">
    <property type="term" value="F:transmembrane transporter activity"/>
    <property type="evidence" value="ECO:0007669"/>
    <property type="project" value="TreeGrafter"/>
</dbReference>
<feature type="domain" description="ABC3 transporter permease C-terminal" evidence="8">
    <location>
        <begin position="285"/>
        <end position="395"/>
    </location>
</feature>
<dbReference type="InterPro" id="IPR003838">
    <property type="entry name" value="ABC3_permease_C"/>
</dbReference>
<keyword evidence="10" id="KW-1185">Reference proteome</keyword>
<dbReference type="STRING" id="641665.GCA_002104455_00521"/>
<feature type="transmembrane region" description="Helical" evidence="7">
    <location>
        <begin position="16"/>
        <end position="40"/>
    </location>
</feature>
<keyword evidence="5 7" id="KW-0472">Membrane</keyword>
<evidence type="ECO:0000256" key="3">
    <source>
        <dbReference type="ARBA" id="ARBA00022692"/>
    </source>
</evidence>
<dbReference type="InterPro" id="IPR050250">
    <property type="entry name" value="Macrolide_Exporter_MacB"/>
</dbReference>
<sequence length="404" mass="44412">MLETGLILRALARNKIGALLIALQIALTLAIMVNAIFMILERQQQMQRASGLDEANSFYLTNTIFAQDYNIISHLQTDLHTIRNTPGVIDAVQINAVPLSGSGWSMALQHQPGEDKDAIGAAIYLVDEHGINSLGLTLIAGTNFSQADVEIRQDGQSTWPSKTIITQAFAESLYPDDWQAAIGNTVYISQHQPMQIIGVVKALQAPWNGWNGVERSMLVPFHRASKGSYYYIRTEPGQRDRLMPIIEKALAESDKERIIRRVTTVEETRARSYQQHNASNKILITVVITLTLITGFGIVGLAIFSINRRVKQIGTRRALGATKGQIMRYFMLENFLISSIGVTLGCIGAIALNIWLVNTFNFAPIGVELIAFGVIALFIVGQLAVLYPARKAALIPPASATRTV</sequence>
<evidence type="ECO:0000256" key="6">
    <source>
        <dbReference type="ARBA" id="ARBA00038076"/>
    </source>
</evidence>
<evidence type="ECO:0000256" key="5">
    <source>
        <dbReference type="ARBA" id="ARBA00023136"/>
    </source>
</evidence>
<reference evidence="10" key="1">
    <citation type="submission" date="2016-10" db="EMBL/GenBank/DDBJ databases">
        <authorList>
            <person name="Varghese N."/>
            <person name="Submissions S."/>
        </authorList>
    </citation>
    <scope>NUCLEOTIDE SEQUENCE [LARGE SCALE GENOMIC DNA]</scope>
    <source>
        <strain evidence="10">CGMCC 1.9127</strain>
    </source>
</reference>
<dbReference type="Proteomes" id="UP000199297">
    <property type="component" value="Unassembled WGS sequence"/>
</dbReference>
<dbReference type="Pfam" id="PF02687">
    <property type="entry name" value="FtsX"/>
    <property type="match status" value="1"/>
</dbReference>
<protein>
    <submittedName>
        <fullName evidence="9">Putative ABC transport system permease protein</fullName>
    </submittedName>
</protein>
<feature type="transmembrane region" description="Helical" evidence="7">
    <location>
        <begin position="282"/>
        <end position="306"/>
    </location>
</feature>
<comment type="subcellular location">
    <subcellularLocation>
        <location evidence="1">Cell membrane</location>
        <topology evidence="1">Multi-pass membrane protein</topology>
    </subcellularLocation>
</comment>
<dbReference type="PANTHER" id="PTHR30572:SF4">
    <property type="entry name" value="ABC TRANSPORTER PERMEASE YTRF"/>
    <property type="match status" value="1"/>
</dbReference>
<evidence type="ECO:0000256" key="1">
    <source>
        <dbReference type="ARBA" id="ARBA00004651"/>
    </source>
</evidence>
<evidence type="ECO:0000256" key="7">
    <source>
        <dbReference type="SAM" id="Phobius"/>
    </source>
</evidence>